<protein>
    <recommendedName>
        <fullName evidence="1">DUF6985 domain-containing protein</fullName>
    </recommendedName>
</protein>
<dbReference type="InterPro" id="IPR054254">
    <property type="entry name" value="DUF6985"/>
</dbReference>
<dbReference type="RefSeq" id="WP_207297517.1">
    <property type="nucleotide sequence ID" value="NZ_CP071448.1"/>
</dbReference>
<evidence type="ECO:0000313" key="3">
    <source>
        <dbReference type="Proteomes" id="UP000663440"/>
    </source>
</evidence>
<sequence>MEHKFWGKINENWIGFLSDVKFKIPYLKKEEIEIYLGRDRSIPDEQEMDDYEKTFRSFLDNIKDAMDEIKKETFTRYKNIYAKYYEDFNRSGEEPLNIDNDEKHFEYIQDILYIRILKRNTLKILIRYDLDPEHGIEIKMKKNKIIAIGGIAA</sequence>
<name>A0ABX7QI93_9FLAO</name>
<proteinExistence type="predicted"/>
<evidence type="ECO:0000259" key="1">
    <source>
        <dbReference type="Pfam" id="PF22481"/>
    </source>
</evidence>
<dbReference type="EMBL" id="CP071448">
    <property type="protein sequence ID" value="QSW90358.1"/>
    <property type="molecule type" value="Genomic_DNA"/>
</dbReference>
<accession>A0ABX7QI93</accession>
<gene>
    <name evidence="2" type="ORF">J0383_05975</name>
</gene>
<organism evidence="2 3">
    <name type="scientific">Flavobacterium endoglycinae</name>
    <dbReference type="NCBI Taxonomy" id="2816357"/>
    <lineage>
        <taxon>Bacteria</taxon>
        <taxon>Pseudomonadati</taxon>
        <taxon>Bacteroidota</taxon>
        <taxon>Flavobacteriia</taxon>
        <taxon>Flavobacteriales</taxon>
        <taxon>Flavobacteriaceae</taxon>
        <taxon>Flavobacterium</taxon>
    </lineage>
</organism>
<feature type="domain" description="DUF6985" evidence="1">
    <location>
        <begin position="7"/>
        <end position="150"/>
    </location>
</feature>
<dbReference type="Pfam" id="PF22481">
    <property type="entry name" value="DUF6985"/>
    <property type="match status" value="1"/>
</dbReference>
<dbReference type="Proteomes" id="UP000663440">
    <property type="component" value="Chromosome"/>
</dbReference>
<evidence type="ECO:0000313" key="2">
    <source>
        <dbReference type="EMBL" id="QSW90358.1"/>
    </source>
</evidence>
<reference evidence="2 3" key="1">
    <citation type="submission" date="2021-03" db="EMBL/GenBank/DDBJ databases">
        <title>Flavobacterium kribbensis sp. nov, an endophytic bacteria, isolated from soybean.</title>
        <authorList>
            <person name="Lee J."/>
            <person name="Seo J."/>
        </authorList>
    </citation>
    <scope>NUCLEOTIDE SEQUENCE [LARGE SCALE GENOMIC DNA]</scope>
    <source>
        <strain evidence="2 3">BB8</strain>
    </source>
</reference>
<keyword evidence="3" id="KW-1185">Reference proteome</keyword>